<keyword evidence="1" id="KW-0051">Antiviral defense</keyword>
<feature type="region of interest" description="Disordered" evidence="2">
    <location>
        <begin position="538"/>
        <end position="564"/>
    </location>
</feature>
<accession>A0A7W6RDV7</accession>
<evidence type="ECO:0000256" key="2">
    <source>
        <dbReference type="SAM" id="MobiDB-lite"/>
    </source>
</evidence>
<evidence type="ECO:0000256" key="1">
    <source>
        <dbReference type="ARBA" id="ARBA00023118"/>
    </source>
</evidence>
<dbReference type="Proteomes" id="UP000554286">
    <property type="component" value="Unassembled WGS sequence"/>
</dbReference>
<dbReference type="EMBL" id="JACIGK010000016">
    <property type="protein sequence ID" value="MBB4266678.1"/>
    <property type="molecule type" value="Genomic_DNA"/>
</dbReference>
<feature type="domain" description="CRISPR type III-associated protein" evidence="3">
    <location>
        <begin position="108"/>
        <end position="261"/>
    </location>
</feature>
<gene>
    <name evidence="4" type="ORF">GGD89_002311</name>
</gene>
<name>A0A7W6RDV7_9PROT</name>
<dbReference type="InterPro" id="IPR010172">
    <property type="entry name" value="CRISPR-assoc_prot_TM1791"/>
</dbReference>
<comment type="caution">
    <text evidence="4">The sequence shown here is derived from an EMBL/GenBank/DDBJ whole genome shotgun (WGS) entry which is preliminary data.</text>
</comment>
<dbReference type="NCBIfam" id="TIGR01898">
    <property type="entry name" value="cas_TM1791_cmr6"/>
    <property type="match status" value="1"/>
</dbReference>
<dbReference type="InterPro" id="IPR005537">
    <property type="entry name" value="RAMP_III_fam"/>
</dbReference>
<dbReference type="NCBIfam" id="TIGR01894">
    <property type="entry name" value="cas_TM1795_cmr1"/>
    <property type="match status" value="1"/>
</dbReference>
<evidence type="ECO:0000313" key="5">
    <source>
        <dbReference type="Proteomes" id="UP000554286"/>
    </source>
</evidence>
<organism evidence="4 5">
    <name type="scientific">Roseospira visakhapatnamensis</name>
    <dbReference type="NCBI Taxonomy" id="390880"/>
    <lineage>
        <taxon>Bacteria</taxon>
        <taxon>Pseudomonadati</taxon>
        <taxon>Pseudomonadota</taxon>
        <taxon>Alphaproteobacteria</taxon>
        <taxon>Rhodospirillales</taxon>
        <taxon>Rhodospirillaceae</taxon>
        <taxon>Roseospira</taxon>
    </lineage>
</organism>
<dbReference type="RefSeq" id="WP_184045342.1">
    <property type="nucleotide sequence ID" value="NZ_JACIGK010000016.1"/>
</dbReference>
<evidence type="ECO:0000259" key="3">
    <source>
        <dbReference type="Pfam" id="PF03787"/>
    </source>
</evidence>
<dbReference type="PANTHER" id="PTHR39965">
    <property type="entry name" value="CRISPR SYSTEM CMR SUBUNIT CMR6"/>
    <property type="match status" value="1"/>
</dbReference>
<protein>
    <submittedName>
        <fullName evidence="4">CRISPR-associated protein Cmr6</fullName>
    </submittedName>
</protein>
<feature type="domain" description="CRISPR type III-associated protein" evidence="3">
    <location>
        <begin position="280"/>
        <end position="461"/>
    </location>
</feature>
<dbReference type="Pfam" id="PF03787">
    <property type="entry name" value="RAMPs"/>
    <property type="match status" value="2"/>
</dbReference>
<sequence length="682" mass="74097">MTTPPSTVDAHTGPYIPKTTRDLLAPVRVEQRHPGLQLDKFSAGGSQKDHQGQAVQDVCKTTGDHETLEWAIQRRAPLLTDATTVTARTEGPFTLHLSRASALENAGICLHPLYGFAYLPGSGLKGMARAWAETNGASQKEIHAVFGRVPEGKADSKGAAGAVVFHDAWPTEWPTLIPDIVNNHHRDYYEDKAGKVPPGDWMGPVLVQFLAVAPGTPFLFAVGPRSEGTDPALVTKAVEWLTHALALRGAGAKTNAGYGTFVPVDAPRPTPDPNLSFTVTLELTSPAFLAGATQDGKDCDLRPATLRGLLRWWWRTLHAGHMTVSELKQREALIWGDTTRGGAVRVTVRPEGPKTSPSPFDKDLIRNRERLSSPGKGHIQGLFYASYGMDETVTDRATRAKTRRQRFWLPAGTRWSVTLISRDTGKDGNPGTALDEAKAALWLLSRYGGAGSKARKGFGSFADIEDETANRLVEAAKVRKPSVKEPPTPALEQMIAGEWIVRGSPWQAIDAAWHEVEQFASARKHSRDKVALGLPRQIHGPLEKGPLKHQNPATWQRPEHLRGPKGDRHAAPYHLHVGRRLDGTPVLRFTAFPAPNLPDSDTSRAMLEAVRDALDAEFGGDVSSGPAGRPRHGGGGGGPRYPRKGEVDGDPVLVLRDNGDTYCVEFPWGDVEDVAKDDVMLI</sequence>
<dbReference type="InterPro" id="IPR007522">
    <property type="entry name" value="CRISPR-assoc_prot_TM1795"/>
</dbReference>
<keyword evidence="5" id="KW-1185">Reference proteome</keyword>
<dbReference type="PANTHER" id="PTHR39965:SF1">
    <property type="entry name" value="CRISPR SYSTEM CMR SUBUNIT CMR6"/>
    <property type="match status" value="1"/>
</dbReference>
<proteinExistence type="predicted"/>
<evidence type="ECO:0000313" key="4">
    <source>
        <dbReference type="EMBL" id="MBB4266678.1"/>
    </source>
</evidence>
<reference evidence="4 5" key="1">
    <citation type="submission" date="2020-08" db="EMBL/GenBank/DDBJ databases">
        <title>Genome sequencing of Purple Non-Sulfur Bacteria from various extreme environments.</title>
        <authorList>
            <person name="Mayer M."/>
        </authorList>
    </citation>
    <scope>NUCLEOTIDE SEQUENCE [LARGE SCALE GENOMIC DNA]</scope>
    <source>
        <strain evidence="4 5">JA131</strain>
    </source>
</reference>
<feature type="region of interest" description="Disordered" evidence="2">
    <location>
        <begin position="617"/>
        <end position="648"/>
    </location>
</feature>
<dbReference type="AlphaFoldDB" id="A0A7W6RDV7"/>
<dbReference type="GO" id="GO:0051607">
    <property type="term" value="P:defense response to virus"/>
    <property type="evidence" value="ECO:0007669"/>
    <property type="project" value="UniProtKB-KW"/>
</dbReference>